<dbReference type="OrthoDB" id="128686at2"/>
<feature type="transmembrane region" description="Helical" evidence="5">
    <location>
        <begin position="98"/>
        <end position="115"/>
    </location>
</feature>
<feature type="transmembrane region" description="Helical" evidence="5">
    <location>
        <begin position="317"/>
        <end position="338"/>
    </location>
</feature>
<dbReference type="RefSeq" id="WP_089413069.1">
    <property type="nucleotide sequence ID" value="NZ_FZQA01000007.1"/>
</dbReference>
<keyword evidence="3 5" id="KW-1133">Transmembrane helix</keyword>
<organism evidence="6 7">
    <name type="scientific">Amphiplicatus metriothermophilus</name>
    <dbReference type="NCBI Taxonomy" id="1519374"/>
    <lineage>
        <taxon>Bacteria</taxon>
        <taxon>Pseudomonadati</taxon>
        <taxon>Pseudomonadota</taxon>
        <taxon>Alphaproteobacteria</taxon>
        <taxon>Parvularculales</taxon>
        <taxon>Parvularculaceae</taxon>
        <taxon>Amphiplicatus</taxon>
    </lineage>
</organism>
<keyword evidence="2 5" id="KW-0812">Transmembrane</keyword>
<name>A0A239PZ18_9PROT</name>
<evidence type="ECO:0000313" key="7">
    <source>
        <dbReference type="Proteomes" id="UP000198346"/>
    </source>
</evidence>
<keyword evidence="4 5" id="KW-0472">Membrane</keyword>
<comment type="subcellular location">
    <subcellularLocation>
        <location evidence="5">Cell membrane</location>
        <topology evidence="5">Multi-pass membrane protein</topology>
    </subcellularLocation>
    <subcellularLocation>
        <location evidence="1">Membrane</location>
        <topology evidence="1">Multi-pass membrane protein</topology>
    </subcellularLocation>
</comment>
<reference evidence="6 7" key="1">
    <citation type="submission" date="2017-07" db="EMBL/GenBank/DDBJ databases">
        <authorList>
            <person name="Sun Z.S."/>
            <person name="Albrecht U."/>
            <person name="Echele G."/>
            <person name="Lee C.C."/>
        </authorList>
    </citation>
    <scope>NUCLEOTIDE SEQUENCE [LARGE SCALE GENOMIC DNA]</scope>
    <source>
        <strain evidence="6 7">CGMCC 1.12710</strain>
    </source>
</reference>
<feature type="transmembrane region" description="Helical" evidence="5">
    <location>
        <begin position="127"/>
        <end position="146"/>
    </location>
</feature>
<dbReference type="AlphaFoldDB" id="A0A239PZ18"/>
<keyword evidence="7" id="KW-1185">Reference proteome</keyword>
<dbReference type="GO" id="GO:0005886">
    <property type="term" value="C:plasma membrane"/>
    <property type="evidence" value="ECO:0007669"/>
    <property type="project" value="UniProtKB-SubCell"/>
</dbReference>
<evidence type="ECO:0000256" key="4">
    <source>
        <dbReference type="ARBA" id="ARBA00023136"/>
    </source>
</evidence>
<evidence type="ECO:0000256" key="5">
    <source>
        <dbReference type="RuleBase" id="RU363041"/>
    </source>
</evidence>
<feature type="transmembrane region" description="Helical" evidence="5">
    <location>
        <begin position="293"/>
        <end position="311"/>
    </location>
</feature>
<sequence>MSQAETILPAAGAAREPFFSWPPLPFALWLCGFYACWLAIVAGFDYWATVAAHWPIAAAMAAGSYFAGSTPMGGGTVGFPVLVLLFNEPASLGRSFGLAVQSIGMVSASIYIIAAGRRIDWSLLKPALVGSLIATPLGAAFIAPYAPDLGVKLLFATLWASFGVIHFAKLKMIVTPEGARRPEPALDRRIGFAIGLAGGVVASLTGVGIDMMIYAAMVMFYRADIKVAIPTSIILMAFTSVVGIASNVALSAFGPPQYALPPDVFHNWLAAAPVVAVGAPFGAVIVNRLPRKSTLLIVSALCIGQFVWTLVQEREAGWPLLAALGGLLLLNLFFLFLFRTGERRAAGERVESIKAR</sequence>
<dbReference type="InterPro" id="IPR002781">
    <property type="entry name" value="TM_pro_TauE-like"/>
</dbReference>
<dbReference type="Proteomes" id="UP000198346">
    <property type="component" value="Unassembled WGS sequence"/>
</dbReference>
<accession>A0A239PZ18</accession>
<dbReference type="Pfam" id="PF01925">
    <property type="entry name" value="TauE"/>
    <property type="match status" value="1"/>
</dbReference>
<keyword evidence="5" id="KW-1003">Cell membrane</keyword>
<dbReference type="PANTHER" id="PTHR31154:SF4">
    <property type="entry name" value="MEMBRANE TRANSPORTER PROTEIN"/>
    <property type="match status" value="1"/>
</dbReference>
<evidence type="ECO:0000256" key="3">
    <source>
        <dbReference type="ARBA" id="ARBA00022989"/>
    </source>
</evidence>
<feature type="transmembrane region" description="Helical" evidence="5">
    <location>
        <begin position="190"/>
        <end position="221"/>
    </location>
</feature>
<feature type="transmembrane region" description="Helical" evidence="5">
    <location>
        <begin position="26"/>
        <end position="47"/>
    </location>
</feature>
<dbReference type="PANTHER" id="PTHR31154">
    <property type="entry name" value="MEMBRANE TRANSPORTER PROTEIN"/>
    <property type="match status" value="1"/>
</dbReference>
<protein>
    <recommendedName>
        <fullName evidence="5">Probable membrane transporter protein</fullName>
    </recommendedName>
</protein>
<dbReference type="EMBL" id="FZQA01000007">
    <property type="protein sequence ID" value="SNT75263.1"/>
    <property type="molecule type" value="Genomic_DNA"/>
</dbReference>
<evidence type="ECO:0000256" key="2">
    <source>
        <dbReference type="ARBA" id="ARBA00022692"/>
    </source>
</evidence>
<evidence type="ECO:0000256" key="1">
    <source>
        <dbReference type="ARBA" id="ARBA00004141"/>
    </source>
</evidence>
<feature type="transmembrane region" description="Helical" evidence="5">
    <location>
        <begin position="265"/>
        <end position="286"/>
    </location>
</feature>
<proteinExistence type="inferred from homology"/>
<comment type="similarity">
    <text evidence="5">Belongs to the 4-toluene sulfonate uptake permease (TSUP) (TC 2.A.102) family.</text>
</comment>
<feature type="transmembrane region" description="Helical" evidence="5">
    <location>
        <begin position="59"/>
        <end position="86"/>
    </location>
</feature>
<feature type="transmembrane region" description="Helical" evidence="5">
    <location>
        <begin position="233"/>
        <end position="253"/>
    </location>
</feature>
<gene>
    <name evidence="6" type="ORF">SAMN06297382_2640</name>
</gene>
<evidence type="ECO:0000313" key="6">
    <source>
        <dbReference type="EMBL" id="SNT75263.1"/>
    </source>
</evidence>